<keyword evidence="8" id="KW-0862">Zinc</keyword>
<evidence type="ECO:0000256" key="3">
    <source>
        <dbReference type="ARBA" id="ARBA00022771"/>
    </source>
</evidence>
<dbReference type="KEGG" id="obg:Verru16b_00435"/>
<keyword evidence="6 8" id="KW-0238">DNA-binding</keyword>
<dbReference type="InterPro" id="IPR055173">
    <property type="entry name" value="NrdR-like_N"/>
</dbReference>
<evidence type="ECO:0000256" key="5">
    <source>
        <dbReference type="ARBA" id="ARBA00023015"/>
    </source>
</evidence>
<name>A0A1D8AR86_9BACT</name>
<comment type="cofactor">
    <cofactor evidence="8">
        <name>Zn(2+)</name>
        <dbReference type="ChEBI" id="CHEBI:29105"/>
    </cofactor>
    <text evidence="8">Binds 1 zinc ion.</text>
</comment>
<keyword evidence="1 8" id="KW-0678">Repressor</keyword>
<dbReference type="GO" id="GO:0045892">
    <property type="term" value="P:negative regulation of DNA-templated transcription"/>
    <property type="evidence" value="ECO:0007669"/>
    <property type="project" value="UniProtKB-UniRule"/>
</dbReference>
<dbReference type="HAMAP" id="MF_00440">
    <property type="entry name" value="NrdR"/>
    <property type="match status" value="1"/>
</dbReference>
<sequence>MRCPKCTSIEDKVIDSRIARDGNSIRRRRECLECGHRYTTNEEFVRDTLVVVKRDGRQEPFLREKLLGAIRAACHKRPIDNEQITMLVEDVIDAVEARYDTQVPTQAIGEHVMQRLRKMDQVAYVRFASVYKEFRDVSEFVHEISSLAPGGAGATPKTKK</sequence>
<dbReference type="GO" id="GO:0008270">
    <property type="term" value="F:zinc ion binding"/>
    <property type="evidence" value="ECO:0007669"/>
    <property type="project" value="UniProtKB-UniRule"/>
</dbReference>
<dbReference type="InterPro" id="IPR003796">
    <property type="entry name" value="RNR_NrdR-like"/>
</dbReference>
<evidence type="ECO:0000259" key="9">
    <source>
        <dbReference type="PROSITE" id="PS51161"/>
    </source>
</evidence>
<dbReference type="Pfam" id="PF22811">
    <property type="entry name" value="Zn_ribbon_NrdR"/>
    <property type="match status" value="1"/>
</dbReference>
<dbReference type="PATRIC" id="fig|1838286.3.peg.443"/>
<keyword evidence="2 8" id="KW-0547">Nucleotide-binding</keyword>
<gene>
    <name evidence="8 10" type="primary">nrdR</name>
    <name evidence="10" type="ORF">Verru16b_00435</name>
</gene>
<keyword evidence="4 8" id="KW-0067">ATP-binding</keyword>
<dbReference type="AlphaFoldDB" id="A0A1D8AR86"/>
<dbReference type="PANTHER" id="PTHR30455:SF2">
    <property type="entry name" value="TRANSCRIPTIONAL REPRESSOR NRDR"/>
    <property type="match status" value="1"/>
</dbReference>
<dbReference type="OrthoDB" id="9807461at2"/>
<proteinExistence type="inferred from homology"/>
<dbReference type="PROSITE" id="PS51161">
    <property type="entry name" value="ATP_CONE"/>
    <property type="match status" value="1"/>
</dbReference>
<dbReference type="InterPro" id="IPR005144">
    <property type="entry name" value="ATP-cone_dom"/>
</dbReference>
<dbReference type="GO" id="GO:0003677">
    <property type="term" value="F:DNA binding"/>
    <property type="evidence" value="ECO:0007669"/>
    <property type="project" value="UniProtKB-KW"/>
</dbReference>
<protein>
    <recommendedName>
        <fullName evidence="8">Transcriptional repressor NrdR</fullName>
    </recommendedName>
</protein>
<dbReference type="EMBL" id="CP016094">
    <property type="protein sequence ID" value="AOS43392.1"/>
    <property type="molecule type" value="Genomic_DNA"/>
</dbReference>
<keyword evidence="8" id="KW-0479">Metal-binding</keyword>
<feature type="domain" description="ATP-cone" evidence="9">
    <location>
        <begin position="49"/>
        <end position="139"/>
    </location>
</feature>
<dbReference type="Proteomes" id="UP000095228">
    <property type="component" value="Chromosome"/>
</dbReference>
<evidence type="ECO:0000256" key="6">
    <source>
        <dbReference type="ARBA" id="ARBA00023125"/>
    </source>
</evidence>
<reference evidence="10 11" key="1">
    <citation type="submission" date="2016-06" db="EMBL/GenBank/DDBJ databases">
        <title>Three novel species with peptidoglycan cell walls form the new genus Lacunisphaera gen. nov. in the family Opitutaceae of the verrucomicrobial subdivision 4.</title>
        <authorList>
            <person name="Rast P."/>
            <person name="Gloeckner I."/>
            <person name="Jogler M."/>
            <person name="Boedeker C."/>
            <person name="Jeske O."/>
            <person name="Wiegand S."/>
            <person name="Reinhardt R."/>
            <person name="Schumann P."/>
            <person name="Rohde M."/>
            <person name="Spring S."/>
            <person name="Gloeckner F.O."/>
            <person name="Jogler C."/>
        </authorList>
    </citation>
    <scope>NUCLEOTIDE SEQUENCE [LARGE SCALE GENOMIC DNA]</scope>
    <source>
        <strain evidence="10 11">IG16b</strain>
    </source>
</reference>
<evidence type="ECO:0000256" key="8">
    <source>
        <dbReference type="HAMAP-Rule" id="MF_00440"/>
    </source>
</evidence>
<comment type="similarity">
    <text evidence="8">Belongs to the NrdR family.</text>
</comment>
<feature type="zinc finger region" evidence="8">
    <location>
        <begin position="3"/>
        <end position="34"/>
    </location>
</feature>
<dbReference type="GO" id="GO:0005524">
    <property type="term" value="F:ATP binding"/>
    <property type="evidence" value="ECO:0007669"/>
    <property type="project" value="UniProtKB-UniRule"/>
</dbReference>
<evidence type="ECO:0000256" key="1">
    <source>
        <dbReference type="ARBA" id="ARBA00022491"/>
    </source>
</evidence>
<keyword evidence="11" id="KW-1185">Reference proteome</keyword>
<dbReference type="Pfam" id="PF03477">
    <property type="entry name" value="ATP-cone"/>
    <property type="match status" value="1"/>
</dbReference>
<dbReference type="NCBIfam" id="TIGR00244">
    <property type="entry name" value="transcriptional regulator NrdR"/>
    <property type="match status" value="1"/>
</dbReference>
<keyword evidence="7 8" id="KW-0804">Transcription</keyword>
<evidence type="ECO:0000313" key="11">
    <source>
        <dbReference type="Proteomes" id="UP000095228"/>
    </source>
</evidence>
<dbReference type="RefSeq" id="WP_069960748.1">
    <property type="nucleotide sequence ID" value="NZ_CP016094.1"/>
</dbReference>
<evidence type="ECO:0000313" key="10">
    <source>
        <dbReference type="EMBL" id="AOS43392.1"/>
    </source>
</evidence>
<organism evidence="10 11">
    <name type="scientific">Lacunisphaera limnophila</name>
    <dbReference type="NCBI Taxonomy" id="1838286"/>
    <lineage>
        <taxon>Bacteria</taxon>
        <taxon>Pseudomonadati</taxon>
        <taxon>Verrucomicrobiota</taxon>
        <taxon>Opitutia</taxon>
        <taxon>Opitutales</taxon>
        <taxon>Opitutaceae</taxon>
        <taxon>Lacunisphaera</taxon>
    </lineage>
</organism>
<keyword evidence="3 8" id="KW-0863">Zinc-finger</keyword>
<comment type="function">
    <text evidence="8">Negatively regulates transcription of bacterial ribonucleotide reductase nrd genes and operons by binding to NrdR-boxes.</text>
</comment>
<evidence type="ECO:0000256" key="7">
    <source>
        <dbReference type="ARBA" id="ARBA00023163"/>
    </source>
</evidence>
<evidence type="ECO:0000256" key="4">
    <source>
        <dbReference type="ARBA" id="ARBA00022840"/>
    </source>
</evidence>
<evidence type="ECO:0000256" key="2">
    <source>
        <dbReference type="ARBA" id="ARBA00022741"/>
    </source>
</evidence>
<accession>A0A1D8AR86</accession>
<dbReference type="PANTHER" id="PTHR30455">
    <property type="entry name" value="TRANSCRIPTIONAL REPRESSOR NRDR"/>
    <property type="match status" value="1"/>
</dbReference>
<dbReference type="STRING" id="1838286.Verru16b_00435"/>
<keyword evidence="5 8" id="KW-0805">Transcription regulation</keyword>